<dbReference type="InterPro" id="IPR003495">
    <property type="entry name" value="CobW/HypB/UreG_nucleotide-bd"/>
</dbReference>
<sequence length="326" mass="36644">MSRVPVIILSGFLGSGKTTLLLNLLEESKQKDMTFGVLMNEFGKMDVDSHIINGRSSIPIQSLNDGCICCSKKSELINSFEQLLKTNPTIIFVELTGIANPEEVMDEMLKKELISRIYVKSVVSLVDAETISGITSFDMRTTYTKQLCSADSIIVNKVDLVEKLDKSKIENLIKEINDSAELLFTVSGQVGLDQLLTINRTEKKQHEVSLQASEDREQHANPPSYEYLSTIAIPVPIKVTKIIIEDYFFCLKPNLIRAKGFVFLEEDNSIYLVQFSGNRLSWEVFMEYEGQPFITLIGVELNANLAFEKFSQLVKIPVEKLLTING</sequence>
<dbReference type="PANTHER" id="PTHR13748:SF59">
    <property type="entry name" value="COBW C-TERMINAL DOMAIN-CONTAINING PROTEIN"/>
    <property type="match status" value="1"/>
</dbReference>
<evidence type="ECO:0000313" key="3">
    <source>
        <dbReference type="Proteomes" id="UP000548423"/>
    </source>
</evidence>
<organism evidence="2 3">
    <name type="scientific">Neobacillus niacini</name>
    <dbReference type="NCBI Taxonomy" id="86668"/>
    <lineage>
        <taxon>Bacteria</taxon>
        <taxon>Bacillati</taxon>
        <taxon>Bacillota</taxon>
        <taxon>Bacilli</taxon>
        <taxon>Bacillales</taxon>
        <taxon>Bacillaceae</taxon>
        <taxon>Neobacillus</taxon>
    </lineage>
</organism>
<dbReference type="Proteomes" id="UP000548423">
    <property type="component" value="Unassembled WGS sequence"/>
</dbReference>
<comment type="caution">
    <text evidence="2">The sequence shown here is derived from an EMBL/GenBank/DDBJ whole genome shotgun (WGS) entry which is preliminary data.</text>
</comment>
<evidence type="ECO:0000313" key="2">
    <source>
        <dbReference type="EMBL" id="NYE07062.1"/>
    </source>
</evidence>
<reference evidence="3" key="1">
    <citation type="submission" date="2020-07" db="EMBL/GenBank/DDBJ databases">
        <authorList>
            <person name="Partida-Martinez L."/>
            <person name="Huntemann M."/>
            <person name="Clum A."/>
            <person name="Wang J."/>
            <person name="Palaniappan K."/>
            <person name="Ritter S."/>
            <person name="Chen I.-M."/>
            <person name="Stamatis D."/>
            <person name="Reddy T."/>
            <person name="O'Malley R."/>
            <person name="Daum C."/>
            <person name="Shapiro N."/>
            <person name="Ivanova N."/>
            <person name="Kyrpides N."/>
            <person name="Woyke T."/>
        </authorList>
    </citation>
    <scope>NUCLEOTIDE SEQUENCE [LARGE SCALE GENOMIC DNA]</scope>
    <source>
        <strain evidence="3">AT2.8</strain>
    </source>
</reference>
<proteinExistence type="predicted"/>
<dbReference type="Gene3D" id="3.40.50.300">
    <property type="entry name" value="P-loop containing nucleotide triphosphate hydrolases"/>
    <property type="match status" value="1"/>
</dbReference>
<dbReference type="Pfam" id="PF02492">
    <property type="entry name" value="cobW"/>
    <property type="match status" value="1"/>
</dbReference>
<dbReference type="PANTHER" id="PTHR13748">
    <property type="entry name" value="COBW-RELATED"/>
    <property type="match status" value="1"/>
</dbReference>
<reference evidence="3" key="2">
    <citation type="submission" date="2020-08" db="EMBL/GenBank/DDBJ databases">
        <title>The Agave Microbiome: Exploring the role of microbial communities in plant adaptations to desert environments.</title>
        <authorList>
            <person name="Partida-Martinez L.P."/>
        </authorList>
    </citation>
    <scope>NUCLEOTIDE SEQUENCE [LARGE SCALE GENOMIC DNA]</scope>
    <source>
        <strain evidence="3">AT2.8</strain>
    </source>
</reference>
<dbReference type="CDD" id="cd03112">
    <property type="entry name" value="CobW-like"/>
    <property type="match status" value="1"/>
</dbReference>
<dbReference type="SUPFAM" id="SSF52540">
    <property type="entry name" value="P-loop containing nucleoside triphosphate hydrolases"/>
    <property type="match status" value="1"/>
</dbReference>
<protein>
    <submittedName>
        <fullName evidence="2">G3E family GTPase</fullName>
    </submittedName>
</protein>
<accession>A0A852TE75</accession>
<evidence type="ECO:0000259" key="1">
    <source>
        <dbReference type="Pfam" id="PF02492"/>
    </source>
</evidence>
<dbReference type="InterPro" id="IPR051316">
    <property type="entry name" value="Zinc-reg_GTPase_activator"/>
</dbReference>
<dbReference type="SUPFAM" id="SSF90002">
    <property type="entry name" value="Hypothetical protein YjiA, C-terminal domain"/>
    <property type="match status" value="1"/>
</dbReference>
<dbReference type="EMBL" id="JACCBX010000008">
    <property type="protein sequence ID" value="NYE07062.1"/>
    <property type="molecule type" value="Genomic_DNA"/>
</dbReference>
<dbReference type="InterPro" id="IPR027417">
    <property type="entry name" value="P-loop_NTPase"/>
</dbReference>
<gene>
    <name evidence="2" type="ORF">F4694_003847</name>
</gene>
<feature type="domain" description="CobW/HypB/UreG nucleotide-binding" evidence="1">
    <location>
        <begin position="5"/>
        <end position="182"/>
    </location>
</feature>
<dbReference type="AlphaFoldDB" id="A0A852TE75"/>
<name>A0A852TE75_9BACI</name>